<evidence type="ECO:0000313" key="2">
    <source>
        <dbReference type="Proteomes" id="UP000233398"/>
    </source>
</evidence>
<dbReference type="Proteomes" id="UP000233398">
    <property type="component" value="Unassembled WGS sequence"/>
</dbReference>
<gene>
    <name evidence="1" type="ORF">CWD77_12105</name>
</gene>
<proteinExistence type="predicted"/>
<sequence length="236" mass="27496">MAVNAVAQETEEHVRMEYLLCQLNEGFTFEDVINNAKEYGEKVAAEGNQYNQYLLRPLITGQRLEGVTHIIAGMWPNGEEMYKEYGDYVNKYIDEDMENEAHTCRVVYATMDHVVVNDFRENETADQRWPLQLSDCTLKKDVSMDYAVQVQKDVHQAALENDMGGYGVHFQVPYLGFEDAEFDFISAVWWQSFEHRGNMAQNYYKIAENYDQEMSSVVSCKNDRTYFAEPLFSTWE</sequence>
<organism evidence="1 2">
    <name type="scientific">Rhodohalobacter barkolensis</name>
    <dbReference type="NCBI Taxonomy" id="2053187"/>
    <lineage>
        <taxon>Bacteria</taxon>
        <taxon>Pseudomonadati</taxon>
        <taxon>Balneolota</taxon>
        <taxon>Balneolia</taxon>
        <taxon>Balneolales</taxon>
        <taxon>Balneolaceae</taxon>
        <taxon>Rhodohalobacter</taxon>
    </lineage>
</organism>
<accession>A0A2N0VGM5</accession>
<name>A0A2N0VGM5_9BACT</name>
<reference evidence="1 2" key="1">
    <citation type="submission" date="2017-11" db="EMBL/GenBank/DDBJ databases">
        <title>Rhodohalobacter 15182 sp. nov., isolated from a salt lake.</title>
        <authorList>
            <person name="Han S."/>
        </authorList>
    </citation>
    <scope>NUCLEOTIDE SEQUENCE [LARGE SCALE GENOMIC DNA]</scope>
    <source>
        <strain evidence="1 2">15182</strain>
    </source>
</reference>
<dbReference type="AlphaFoldDB" id="A0A2N0VGM5"/>
<protein>
    <submittedName>
        <fullName evidence="1">Uncharacterized protein</fullName>
    </submittedName>
</protein>
<comment type="caution">
    <text evidence="1">The sequence shown here is derived from an EMBL/GenBank/DDBJ whole genome shotgun (WGS) entry which is preliminary data.</text>
</comment>
<dbReference type="EMBL" id="PISP01000003">
    <property type="protein sequence ID" value="PKD43345.1"/>
    <property type="molecule type" value="Genomic_DNA"/>
</dbReference>
<evidence type="ECO:0000313" key="1">
    <source>
        <dbReference type="EMBL" id="PKD43345.1"/>
    </source>
</evidence>
<keyword evidence="2" id="KW-1185">Reference proteome</keyword>